<comment type="function">
    <text evidence="7">Acts as an adapter for the XPO1/CRM1-mediated export of the 60S ribosomal subunit.</text>
</comment>
<comment type="similarity">
    <text evidence="1 7">Belongs to the NMD3 family.</text>
</comment>
<dbReference type="GO" id="GO:0015031">
    <property type="term" value="P:protein transport"/>
    <property type="evidence" value="ECO:0007669"/>
    <property type="project" value="UniProtKB-KW"/>
</dbReference>
<feature type="domain" description="Nmd3 N-terminal" evidence="9">
    <location>
        <begin position="9"/>
        <end position="259"/>
    </location>
</feature>
<dbReference type="InterPro" id="IPR048898">
    <property type="entry name" value="OB_NMD3"/>
</dbReference>
<dbReference type="GO" id="GO:0005737">
    <property type="term" value="C:cytoplasm"/>
    <property type="evidence" value="ECO:0007669"/>
    <property type="project" value="UniProtKB-SubCell"/>
</dbReference>
<organism evidence="11 12">
    <name type="scientific">Triparma laevis f. longispina</name>
    <dbReference type="NCBI Taxonomy" id="1714387"/>
    <lineage>
        <taxon>Eukaryota</taxon>
        <taxon>Sar</taxon>
        <taxon>Stramenopiles</taxon>
        <taxon>Ochrophyta</taxon>
        <taxon>Bolidophyceae</taxon>
        <taxon>Parmales</taxon>
        <taxon>Triparmaceae</taxon>
        <taxon>Triparma</taxon>
    </lineage>
</organism>
<keyword evidence="5 7" id="KW-0653">Protein transport</keyword>
<dbReference type="GO" id="GO:0043023">
    <property type="term" value="F:ribosomal large subunit binding"/>
    <property type="evidence" value="ECO:0007669"/>
    <property type="project" value="InterPro"/>
</dbReference>
<evidence type="ECO:0000259" key="9">
    <source>
        <dbReference type="Pfam" id="PF04981"/>
    </source>
</evidence>
<evidence type="ECO:0000256" key="5">
    <source>
        <dbReference type="ARBA" id="ARBA00022927"/>
    </source>
</evidence>
<keyword evidence="6 7" id="KW-0539">Nucleus</keyword>
<proteinExistence type="inferred from homology"/>
<comment type="caution">
    <text evidence="11">The sequence shown here is derived from an EMBL/GenBank/DDBJ whole genome shotgun (WGS) entry which is preliminary data.</text>
</comment>
<dbReference type="InterPro" id="IPR039768">
    <property type="entry name" value="Nmd3"/>
</dbReference>
<evidence type="ECO:0000256" key="2">
    <source>
        <dbReference type="ARBA" id="ARBA00017035"/>
    </source>
</evidence>
<evidence type="ECO:0000256" key="8">
    <source>
        <dbReference type="SAM" id="MobiDB-lite"/>
    </source>
</evidence>
<evidence type="ECO:0000256" key="1">
    <source>
        <dbReference type="ARBA" id="ARBA00009794"/>
    </source>
</evidence>
<dbReference type="GO" id="GO:0000055">
    <property type="term" value="P:ribosomal large subunit export from nucleus"/>
    <property type="evidence" value="ECO:0007669"/>
    <property type="project" value="TreeGrafter"/>
</dbReference>
<dbReference type="AlphaFoldDB" id="A0A9W7C3B7"/>
<dbReference type="Pfam" id="PF04981">
    <property type="entry name" value="NMD3"/>
    <property type="match status" value="1"/>
</dbReference>
<dbReference type="PANTHER" id="PTHR12746">
    <property type="entry name" value="NONSENSE-MEDIATED MRNA DECAY PROTEIN 3"/>
    <property type="match status" value="1"/>
</dbReference>
<evidence type="ECO:0000256" key="4">
    <source>
        <dbReference type="ARBA" id="ARBA00022490"/>
    </source>
</evidence>
<sequence>MSSFSTILCCMCGTPIQPNPSAQCASCLASQFDLTSLLSKPSSGNTELRIMRCKRCLRYEGNGNRFVNCGIESPELMTLCLQSIPALSKNHGQVSDTQSGVKSLSLVDSSWVWTEPHSKRLKIRVTVKASLSLNDVAIQQRCLLTFVEGNKQCDDCNKEFTSRTWSAIVQIRERRLDDSKRNLTRLELGISSSKEIRRRVINIEISRNGFDFYFSTQSSAQTFTGFVNRLIPVRTKHTQKLVSTDNHSNSANIRHTFVCDVVPLEKDDLVLLSKQCPSGMGILRGRLGLVIKVGNNVKIIDVNCLRGKRVNECSVELGQESYFRNEKFYNVLLSANRSSRFVVIDVELCGGEEEEEEDHSVKKGPRLGLADVTVQRESDYCVNDNYLTCVTHLGYILEAGDEVEGYDLTATLADENYDEHLVKGFDMPDMVLIKKLKSGGASEPPAVVTDDSAGEKKKSRRQRKKDLVKDTKEKKGRGPRGAKTANKFESMLENMGFMTDERERKLREEEDMEDVEGLVDNVDREMGEEGEEEGVGEGEGDIEAELDDLKIARDD</sequence>
<feature type="compositionally biased region" description="Acidic residues" evidence="8">
    <location>
        <begin position="528"/>
        <end position="546"/>
    </location>
</feature>
<dbReference type="PANTHER" id="PTHR12746:SF2">
    <property type="entry name" value="60S RIBOSOMAL EXPORT PROTEIN NMD3"/>
    <property type="match status" value="1"/>
</dbReference>
<dbReference type="GO" id="GO:0005634">
    <property type="term" value="C:nucleus"/>
    <property type="evidence" value="ECO:0007669"/>
    <property type="project" value="UniProtKB-SubCell"/>
</dbReference>
<evidence type="ECO:0000313" key="12">
    <source>
        <dbReference type="Proteomes" id="UP001165122"/>
    </source>
</evidence>
<evidence type="ECO:0000313" key="11">
    <source>
        <dbReference type="EMBL" id="GMI01473.1"/>
    </source>
</evidence>
<dbReference type="OrthoDB" id="203821at2759"/>
<evidence type="ECO:0000256" key="6">
    <source>
        <dbReference type="ARBA" id="ARBA00023242"/>
    </source>
</evidence>
<evidence type="ECO:0000256" key="7">
    <source>
        <dbReference type="RuleBase" id="RU364108"/>
    </source>
</evidence>
<keyword evidence="3 7" id="KW-0813">Transport</keyword>
<dbReference type="Proteomes" id="UP001165122">
    <property type="component" value="Unassembled WGS sequence"/>
</dbReference>
<gene>
    <name evidence="11" type="ORF">TrLO_g4928</name>
</gene>
<dbReference type="Pfam" id="PF21192">
    <property type="entry name" value="OB_NMD3"/>
    <property type="match status" value="1"/>
</dbReference>
<evidence type="ECO:0000259" key="10">
    <source>
        <dbReference type="Pfam" id="PF21192"/>
    </source>
</evidence>
<feature type="domain" description="60S ribosomal export protein NMD3 OB-fold" evidence="10">
    <location>
        <begin position="341"/>
        <end position="435"/>
    </location>
</feature>
<name>A0A9W7C3B7_9STRA</name>
<dbReference type="InterPro" id="IPR007064">
    <property type="entry name" value="Nmd3_N"/>
</dbReference>
<reference evidence="12" key="1">
    <citation type="journal article" date="2023" name="Commun. Biol.">
        <title>Genome analysis of Parmales, the sister group of diatoms, reveals the evolutionary specialization of diatoms from phago-mixotrophs to photoautotrophs.</title>
        <authorList>
            <person name="Ban H."/>
            <person name="Sato S."/>
            <person name="Yoshikawa S."/>
            <person name="Yamada K."/>
            <person name="Nakamura Y."/>
            <person name="Ichinomiya M."/>
            <person name="Sato N."/>
            <person name="Blanc-Mathieu R."/>
            <person name="Endo H."/>
            <person name="Kuwata A."/>
            <person name="Ogata H."/>
        </authorList>
    </citation>
    <scope>NUCLEOTIDE SEQUENCE [LARGE SCALE GENOMIC DNA]</scope>
    <source>
        <strain evidence="12">NIES 3700</strain>
    </source>
</reference>
<protein>
    <recommendedName>
        <fullName evidence="2 7">60S ribosomal export protein NMD3</fullName>
    </recommendedName>
</protein>
<feature type="region of interest" description="Disordered" evidence="8">
    <location>
        <begin position="438"/>
        <end position="555"/>
    </location>
</feature>
<accession>A0A9W7C3B7</accession>
<comment type="subcellular location">
    <subcellularLocation>
        <location evidence="7">Cytoplasm</location>
    </subcellularLocation>
    <subcellularLocation>
        <location evidence="7">Nucleus</location>
    </subcellularLocation>
</comment>
<keyword evidence="12" id="KW-1185">Reference proteome</keyword>
<evidence type="ECO:0000256" key="3">
    <source>
        <dbReference type="ARBA" id="ARBA00022448"/>
    </source>
</evidence>
<keyword evidence="4 7" id="KW-0963">Cytoplasm</keyword>
<dbReference type="EMBL" id="BRXW01000034">
    <property type="protein sequence ID" value="GMI01473.1"/>
    <property type="molecule type" value="Genomic_DNA"/>
</dbReference>
<feature type="compositionally biased region" description="Basic and acidic residues" evidence="8">
    <location>
        <begin position="499"/>
        <end position="508"/>
    </location>
</feature>